<dbReference type="Proteomes" id="UP000054537">
    <property type="component" value="Unassembled WGS sequence"/>
</dbReference>
<sequence length="173" mass="18143">MRPRERRGPLAAAMLGALGIAGVTAALTGGVLYAEHTEAAPGLPSPAAGTPFVYDPAAYRHALEADIGHELTAASFARIEDVAGMACGWDGDEFADWVALNADDGSLGKVHLDVSYRCPDRRDDITSALERIDHARRSCVMPAGADPRILASVEGKPAQSALTCLFLNDTGDL</sequence>
<evidence type="ECO:0000313" key="2">
    <source>
        <dbReference type="Proteomes" id="UP000054537"/>
    </source>
</evidence>
<reference evidence="1 2" key="1">
    <citation type="submission" date="2014-10" db="EMBL/GenBank/DDBJ databases">
        <title>Draft genome sequence of Actinoplanes utahensis NRRL 12052.</title>
        <authorList>
            <person name="Velasco-Bucheli B."/>
            <person name="del Cerro C."/>
            <person name="Hormigo D."/>
            <person name="Garcia J.L."/>
            <person name="Acebal C."/>
            <person name="Arroyo M."/>
            <person name="de la Mata I."/>
        </authorList>
    </citation>
    <scope>NUCLEOTIDE SEQUENCE [LARGE SCALE GENOMIC DNA]</scope>
    <source>
        <strain evidence="1 2">NRRL 12052</strain>
    </source>
</reference>
<dbReference type="EMBL" id="JRTT01000006">
    <property type="protein sequence ID" value="KHD78187.1"/>
    <property type="molecule type" value="Genomic_DNA"/>
</dbReference>
<proteinExistence type="predicted"/>
<organism evidence="1 2">
    <name type="scientific">Actinoplanes utahensis</name>
    <dbReference type="NCBI Taxonomy" id="1869"/>
    <lineage>
        <taxon>Bacteria</taxon>
        <taxon>Bacillati</taxon>
        <taxon>Actinomycetota</taxon>
        <taxon>Actinomycetes</taxon>
        <taxon>Micromonosporales</taxon>
        <taxon>Micromonosporaceae</taxon>
        <taxon>Actinoplanes</taxon>
    </lineage>
</organism>
<comment type="caution">
    <text evidence="1">The sequence shown here is derived from an EMBL/GenBank/DDBJ whole genome shotgun (WGS) entry which is preliminary data.</text>
</comment>
<accession>A0A0A6XDM1</accession>
<protein>
    <submittedName>
        <fullName evidence="1">Uncharacterized protein</fullName>
    </submittedName>
</protein>
<name>A0A0A6XDM1_ACTUT</name>
<dbReference type="AlphaFoldDB" id="A0A0A6XDM1"/>
<keyword evidence="2" id="KW-1185">Reference proteome</keyword>
<gene>
    <name evidence="1" type="ORF">MB27_07010</name>
</gene>
<evidence type="ECO:0000313" key="1">
    <source>
        <dbReference type="EMBL" id="KHD78187.1"/>
    </source>
</evidence>